<dbReference type="InterPro" id="IPR050682">
    <property type="entry name" value="ModA/WtpA"/>
</dbReference>
<evidence type="ECO:0000313" key="5">
    <source>
        <dbReference type="EMBL" id="MFC3024908.1"/>
    </source>
</evidence>
<evidence type="ECO:0000256" key="3">
    <source>
        <dbReference type="ARBA" id="ARBA00022729"/>
    </source>
</evidence>
<reference evidence="6" key="1">
    <citation type="journal article" date="2019" name="Int. J. Syst. Evol. Microbiol.">
        <title>The Global Catalogue of Microorganisms (GCM) 10K type strain sequencing project: providing services to taxonomists for standard genome sequencing and annotation.</title>
        <authorList>
            <consortium name="The Broad Institute Genomics Platform"/>
            <consortium name="The Broad Institute Genome Sequencing Center for Infectious Disease"/>
            <person name="Wu L."/>
            <person name="Ma J."/>
        </authorList>
    </citation>
    <scope>NUCLEOTIDE SEQUENCE [LARGE SCALE GENOMIC DNA]</scope>
    <source>
        <strain evidence="6">KCTC 62784</strain>
    </source>
</reference>
<dbReference type="InterPro" id="IPR005950">
    <property type="entry name" value="ModA"/>
</dbReference>
<evidence type="ECO:0000256" key="1">
    <source>
        <dbReference type="ARBA" id="ARBA00009175"/>
    </source>
</evidence>
<dbReference type="Pfam" id="PF13531">
    <property type="entry name" value="SBP_bac_11"/>
    <property type="match status" value="1"/>
</dbReference>
<feature type="signal peptide" evidence="4">
    <location>
        <begin position="1"/>
        <end position="19"/>
    </location>
</feature>
<proteinExistence type="inferred from homology"/>
<name>A0ABV7CDG5_9VIBR</name>
<dbReference type="EMBL" id="JBHRSE010000095">
    <property type="protein sequence ID" value="MFC3024908.1"/>
    <property type="molecule type" value="Genomic_DNA"/>
</dbReference>
<comment type="similarity">
    <text evidence="1">Belongs to the bacterial solute-binding protein ModA family.</text>
</comment>
<organism evidence="5 6">
    <name type="scientific">Vibrio zhugei</name>
    <dbReference type="NCBI Taxonomy" id="2479546"/>
    <lineage>
        <taxon>Bacteria</taxon>
        <taxon>Pseudomonadati</taxon>
        <taxon>Pseudomonadota</taxon>
        <taxon>Gammaproteobacteria</taxon>
        <taxon>Vibrionales</taxon>
        <taxon>Vibrionaceae</taxon>
        <taxon>Vibrio</taxon>
    </lineage>
</organism>
<protein>
    <submittedName>
        <fullName evidence="5">Molybdate ABC transporter substrate-binding protein</fullName>
    </submittedName>
</protein>
<dbReference type="RefSeq" id="WP_123014172.1">
    <property type="nucleotide sequence ID" value="NZ_AP024912.1"/>
</dbReference>
<evidence type="ECO:0000256" key="2">
    <source>
        <dbReference type="ARBA" id="ARBA00022723"/>
    </source>
</evidence>
<keyword evidence="2" id="KW-0479">Metal-binding</keyword>
<evidence type="ECO:0000313" key="6">
    <source>
        <dbReference type="Proteomes" id="UP001595384"/>
    </source>
</evidence>
<evidence type="ECO:0000256" key="4">
    <source>
        <dbReference type="SAM" id="SignalP"/>
    </source>
</evidence>
<feature type="chain" id="PRO_5047027585" evidence="4">
    <location>
        <begin position="20"/>
        <end position="260"/>
    </location>
</feature>
<dbReference type="PANTHER" id="PTHR30632:SF17">
    <property type="entry name" value="MOLYBDATE-BINDING PROTEIN MODA"/>
    <property type="match status" value="1"/>
</dbReference>
<gene>
    <name evidence="5" type="primary">modA</name>
    <name evidence="5" type="ORF">ACFODT_13890</name>
</gene>
<comment type="caution">
    <text evidence="5">The sequence shown here is derived from an EMBL/GenBank/DDBJ whole genome shotgun (WGS) entry which is preliminary data.</text>
</comment>
<dbReference type="NCBIfam" id="TIGR01256">
    <property type="entry name" value="modA"/>
    <property type="match status" value="1"/>
</dbReference>
<dbReference type="PIRSF" id="PIRSF004846">
    <property type="entry name" value="ModA"/>
    <property type="match status" value="1"/>
</dbReference>
<keyword evidence="3 4" id="KW-0732">Signal</keyword>
<dbReference type="Gene3D" id="3.40.190.10">
    <property type="entry name" value="Periplasmic binding protein-like II"/>
    <property type="match status" value="2"/>
</dbReference>
<dbReference type="SUPFAM" id="SSF53850">
    <property type="entry name" value="Periplasmic binding protein-like II"/>
    <property type="match status" value="1"/>
</dbReference>
<dbReference type="Proteomes" id="UP001595384">
    <property type="component" value="Unassembled WGS sequence"/>
</dbReference>
<accession>A0ABV7CDG5</accession>
<dbReference type="PANTHER" id="PTHR30632">
    <property type="entry name" value="MOLYBDATE-BINDING PERIPLASMIC PROTEIN"/>
    <property type="match status" value="1"/>
</dbReference>
<keyword evidence="6" id="KW-1185">Reference proteome</keyword>
<sequence>MKKLLVVFCSLFFTHAVYAQSTIHFYAASSMTNAVQELVSNYQQQHPDRHVVPVFGSSSALARQIEHGAPADVFLSANEKWVRYLVDNGRVSAKHVNLLVSNELVLIEPSDAKPRHFDVTNAQAWRERLDGQRMAVGNTQAVPAGIYARETLQSLGVWNTVKARLAQTNNVRLALALVERAEAPYGIVYKTDALQTDLVKITHTFASARHDPIYYPLVQVTDSTPVAAFTAYLRSEPAKHVLEKYGFNTDLGSSSFTETP</sequence>